<evidence type="ECO:0000313" key="1">
    <source>
        <dbReference type="EMBL" id="MDT0678071.1"/>
    </source>
</evidence>
<dbReference type="Proteomes" id="UP001262582">
    <property type="component" value="Unassembled WGS sequence"/>
</dbReference>
<dbReference type="RefSeq" id="WP_311504408.1">
    <property type="nucleotide sequence ID" value="NZ_JAVRHK010000015.1"/>
</dbReference>
<organism evidence="1 2">
    <name type="scientific">Autumnicola musiva</name>
    <dbReference type="NCBI Taxonomy" id="3075589"/>
    <lineage>
        <taxon>Bacteria</taxon>
        <taxon>Pseudomonadati</taxon>
        <taxon>Bacteroidota</taxon>
        <taxon>Flavobacteriia</taxon>
        <taxon>Flavobacteriales</taxon>
        <taxon>Flavobacteriaceae</taxon>
        <taxon>Autumnicola</taxon>
    </lineage>
</organism>
<reference evidence="1 2" key="1">
    <citation type="submission" date="2023-09" db="EMBL/GenBank/DDBJ databases">
        <authorList>
            <person name="Rey-Velasco X."/>
        </authorList>
    </citation>
    <scope>NUCLEOTIDE SEQUENCE [LARGE SCALE GENOMIC DNA]</scope>
    <source>
        <strain evidence="1 2">F117</strain>
    </source>
</reference>
<gene>
    <name evidence="1" type="ORF">RM539_15925</name>
</gene>
<evidence type="ECO:0000313" key="2">
    <source>
        <dbReference type="Proteomes" id="UP001262582"/>
    </source>
</evidence>
<sequence>MGEYIQQQFKGFLSTPPLWKKDELFGIKQFKLPEGYLLPEALQNLYSPHSILGKRMESFFEHFINQTRDYDLLASNIQINREKLTIGEIDFLLKQLSNKKLLHVELVYKFYVYDPSFKEELQRWIGPNRKDSLLQKIEKLRKKQFPLLFKNETKDFLQSIPLDPNYVEQEACFRANLFLPKKWSRQSISLVNKECICGYWISNEDFQAEEYKHALFYSPKKQNWPLNPRYNNIWFSFSEIRTQINFFLKKKRAPLIWMKKNKEEYERFFVVWW</sequence>
<protein>
    <submittedName>
        <fullName evidence="1">DUF1853 family protein</fullName>
    </submittedName>
</protein>
<accession>A0ABU3D957</accession>
<keyword evidence="2" id="KW-1185">Reference proteome</keyword>
<dbReference type="InterPro" id="IPR015003">
    <property type="entry name" value="DUF1853"/>
</dbReference>
<proteinExistence type="predicted"/>
<dbReference type="Pfam" id="PF08907">
    <property type="entry name" value="DUF1853"/>
    <property type="match status" value="1"/>
</dbReference>
<comment type="caution">
    <text evidence="1">The sequence shown here is derived from an EMBL/GenBank/DDBJ whole genome shotgun (WGS) entry which is preliminary data.</text>
</comment>
<name>A0ABU3D957_9FLAO</name>
<dbReference type="EMBL" id="JAVRHK010000015">
    <property type="protein sequence ID" value="MDT0678071.1"/>
    <property type="molecule type" value="Genomic_DNA"/>
</dbReference>